<name>A0A9X1CC41_9FLAO</name>
<evidence type="ECO:0000256" key="18">
    <source>
        <dbReference type="ARBA" id="ARBA00023268"/>
    </source>
</evidence>
<dbReference type="GO" id="GO:0046872">
    <property type="term" value="F:metal ion binding"/>
    <property type="evidence" value="ECO:0007669"/>
    <property type="project" value="UniProtKB-KW"/>
</dbReference>
<dbReference type="InterPro" id="IPR012340">
    <property type="entry name" value="NA-bd_OB-fold"/>
</dbReference>
<dbReference type="GO" id="GO:0003910">
    <property type="term" value="F:DNA ligase (ATP) activity"/>
    <property type="evidence" value="ECO:0007669"/>
    <property type="project" value="UniProtKB-EC"/>
</dbReference>
<evidence type="ECO:0000256" key="7">
    <source>
        <dbReference type="ARBA" id="ARBA00022723"/>
    </source>
</evidence>
<evidence type="ECO:0000256" key="15">
    <source>
        <dbReference type="ARBA" id="ARBA00023172"/>
    </source>
</evidence>
<dbReference type="GO" id="GO:0004527">
    <property type="term" value="F:exonuclease activity"/>
    <property type="evidence" value="ECO:0007669"/>
    <property type="project" value="UniProtKB-KW"/>
</dbReference>
<keyword evidence="6" id="KW-0540">Nuclease</keyword>
<evidence type="ECO:0000313" key="25">
    <source>
        <dbReference type="Proteomes" id="UP001231587"/>
    </source>
</evidence>
<evidence type="ECO:0000256" key="1">
    <source>
        <dbReference type="ARBA" id="ARBA00001936"/>
    </source>
</evidence>
<dbReference type="Pfam" id="PF04679">
    <property type="entry name" value="DNA_ligase_A_C"/>
    <property type="match status" value="1"/>
</dbReference>
<keyword evidence="9" id="KW-0227">DNA damage</keyword>
<evidence type="ECO:0000256" key="3">
    <source>
        <dbReference type="ARBA" id="ARBA00022598"/>
    </source>
</evidence>
<evidence type="ECO:0000256" key="14">
    <source>
        <dbReference type="ARBA" id="ARBA00023125"/>
    </source>
</evidence>
<dbReference type="NCBIfam" id="TIGR02779">
    <property type="entry name" value="NHEJ_ligase_lig"/>
    <property type="match status" value="1"/>
</dbReference>
<dbReference type="SUPFAM" id="SSF56091">
    <property type="entry name" value="DNA ligase/mRNA capping enzyme, catalytic domain"/>
    <property type="match status" value="1"/>
</dbReference>
<dbReference type="Proteomes" id="UP001138672">
    <property type="component" value="Unassembled WGS sequence"/>
</dbReference>
<dbReference type="GO" id="GO:0005524">
    <property type="term" value="F:ATP binding"/>
    <property type="evidence" value="ECO:0007669"/>
    <property type="project" value="UniProtKB-KW"/>
</dbReference>
<keyword evidence="3 22" id="KW-0436">Ligase</keyword>
<dbReference type="CDD" id="cd07906">
    <property type="entry name" value="Adenylation_DNA_ligase_LigD_LigC"/>
    <property type="match status" value="1"/>
</dbReference>
<evidence type="ECO:0000256" key="6">
    <source>
        <dbReference type="ARBA" id="ARBA00022722"/>
    </source>
</evidence>
<dbReference type="PANTHER" id="PTHR42705:SF3">
    <property type="entry name" value="ATP-DEPENDENT DNA LIGASE"/>
    <property type="match status" value="1"/>
</dbReference>
<evidence type="ECO:0000256" key="5">
    <source>
        <dbReference type="ARBA" id="ARBA00022695"/>
    </source>
</evidence>
<dbReference type="Pfam" id="PF13298">
    <property type="entry name" value="LigD_N"/>
    <property type="match status" value="1"/>
</dbReference>
<dbReference type="InterPro" id="IPR014143">
    <property type="entry name" value="NHEJ_ligase_prk"/>
</dbReference>
<dbReference type="GO" id="GO:0006281">
    <property type="term" value="P:DNA repair"/>
    <property type="evidence" value="ECO:0007669"/>
    <property type="project" value="UniProtKB-KW"/>
</dbReference>
<reference evidence="22" key="1">
    <citation type="submission" date="2021-03" db="EMBL/GenBank/DDBJ databases">
        <title>Genomic Encyclopedia of Type Strains, Phase IV (KMG-IV): sequencing the most valuable type-strain genomes for metagenomic binning, comparative biology and taxonomic classification.</title>
        <authorList>
            <person name="Goeker M."/>
        </authorList>
    </citation>
    <scope>NUCLEOTIDE SEQUENCE</scope>
    <source>
        <strain evidence="22">DSM 15523</strain>
        <strain evidence="23 25">DSM 16476</strain>
    </source>
</reference>
<organism evidence="22 24">
    <name type="scientific">Formosa algae</name>
    <dbReference type="NCBI Taxonomy" id="225843"/>
    <lineage>
        <taxon>Bacteria</taxon>
        <taxon>Pseudomonadati</taxon>
        <taxon>Bacteroidota</taxon>
        <taxon>Flavobacteriia</taxon>
        <taxon>Flavobacteriales</taxon>
        <taxon>Flavobacteriaceae</taxon>
        <taxon>Formosa</taxon>
    </lineage>
</organism>
<keyword evidence="17" id="KW-0464">Manganese</keyword>
<evidence type="ECO:0000256" key="4">
    <source>
        <dbReference type="ARBA" id="ARBA00022679"/>
    </source>
</evidence>
<keyword evidence="7" id="KW-0479">Metal-binding</keyword>
<keyword evidence="11" id="KW-0269">Exonuclease</keyword>
<dbReference type="GO" id="GO:0006310">
    <property type="term" value="P:DNA recombination"/>
    <property type="evidence" value="ECO:0007669"/>
    <property type="project" value="UniProtKB-KW"/>
</dbReference>
<dbReference type="AlphaFoldDB" id="A0A9X1CC41"/>
<comment type="catalytic activity">
    <reaction evidence="20">
        <text>ATP + (deoxyribonucleotide)n-3'-hydroxyl + 5'-phospho-(deoxyribonucleotide)m = (deoxyribonucleotide)n+m + AMP + diphosphate.</text>
        <dbReference type="EC" id="6.5.1.1"/>
    </reaction>
</comment>
<dbReference type="Gene3D" id="2.40.50.140">
    <property type="entry name" value="Nucleic acid-binding proteins"/>
    <property type="match status" value="1"/>
</dbReference>
<dbReference type="PANTHER" id="PTHR42705">
    <property type="entry name" value="BIFUNCTIONAL NON-HOMOLOGOUS END JOINING PROTEIN LIGD"/>
    <property type="match status" value="1"/>
</dbReference>
<comment type="cofactor">
    <cofactor evidence="1">
        <name>Mn(2+)</name>
        <dbReference type="ChEBI" id="CHEBI:29035"/>
    </cofactor>
</comment>
<evidence type="ECO:0000313" key="24">
    <source>
        <dbReference type="Proteomes" id="UP001138672"/>
    </source>
</evidence>
<dbReference type="SUPFAM" id="SSF50249">
    <property type="entry name" value="Nucleic acid-binding proteins"/>
    <property type="match status" value="1"/>
</dbReference>
<dbReference type="InterPro" id="IPR012309">
    <property type="entry name" value="DNA_ligase_ATP-dep_C"/>
</dbReference>
<dbReference type="CDD" id="cd07971">
    <property type="entry name" value="OBF_DNA_ligase_LigD"/>
    <property type="match status" value="1"/>
</dbReference>
<dbReference type="RefSeq" id="WP_057783716.1">
    <property type="nucleotide sequence ID" value="NZ_JAGGJQ010000004.1"/>
</dbReference>
<keyword evidence="8" id="KW-0547">Nucleotide-binding</keyword>
<dbReference type="CDD" id="cd04865">
    <property type="entry name" value="LigD_Pol_like_2"/>
    <property type="match status" value="1"/>
</dbReference>
<sequence length="810" mass="93229">MSLDEYRKKRTFKNTPEPQDVYNSENKYRFVIQRHRASHLHYDLRLEMEGVLKSWAIPKGPSMNPEAKRLAIHTEDHPVSYLSFQGVIPKGNYGAGKMTIWDEGTFESLYDNDNLTSDYLKGTLKLVFRGDKIKGMFTLVRSSSTHKQNQWLFIKHKDEYATNLLYDAEDYVVENFKPHVTKNTSEPHLKSIIKPMLASPAKDVFNDKNWIYELKYDGYRALANVDSDTVSLYSRNGISLNSTFKIIHDELEAIEHTAILDGEIVILNSEGIPQFNALQNYDPKTTKGHLNYFVFDLLYLNGHSTTDLPLLDRKKLLKALLPESNHITYCDHIVGMGKTVYDRAIKLGMEGVMAKKATSKYYTNLRTPEWLKFKNIETIDTLICGYTESKNSSRQFASLILGMIEDEELIYVGTCGSGFSSQQIKALHQQFEPYLTDTATFKILQHLKGRIAHWMIPKLICEVKFTAWTKSGVMRHPVFLRMRENKSVPVKSHKEHQELPLKKTTPSSDTTLEIDSIQVPVSNLDKMYWPDAQLTKFDVLDYYIKMSDYILPYLKDRPQSLHRHPNGINGSSFYQKDNTHLPEWIDTFKIHSKSAERDINYLLCQDQATLTYMNNLGCIELHPWHSTIYQLDYPDYTIIDLDPSDQNTFEQIVETAQAAKLVLDSAHIKGYCKTSGASGLHIYIPLGGKYTYKEARDFTKLLCYYIQEQLPGLTTLERAIKKRGPKIYLDYLQNRKGQTIASAFSLRAKANATVSTPIDWKDVNTKLKIEDYTITTVPKLFKNKPDTFLNILDKGIDMEKALDNLTQTKF</sequence>
<dbReference type="EMBL" id="JAGGJQ010000004">
    <property type="protein sequence ID" value="MBP1839855.1"/>
    <property type="molecule type" value="Genomic_DNA"/>
</dbReference>
<keyword evidence="10" id="KW-0378">Hydrolase</keyword>
<dbReference type="EMBL" id="JAUSUU010000005">
    <property type="protein sequence ID" value="MDQ0335454.1"/>
    <property type="molecule type" value="Genomic_DNA"/>
</dbReference>
<keyword evidence="14" id="KW-0238">DNA-binding</keyword>
<dbReference type="PROSITE" id="PS50160">
    <property type="entry name" value="DNA_LIGASE_A3"/>
    <property type="match status" value="1"/>
</dbReference>
<evidence type="ECO:0000256" key="20">
    <source>
        <dbReference type="ARBA" id="ARBA00034003"/>
    </source>
</evidence>
<evidence type="ECO:0000313" key="23">
    <source>
        <dbReference type="EMBL" id="MDQ0335454.1"/>
    </source>
</evidence>
<dbReference type="InterPro" id="IPR014145">
    <property type="entry name" value="LigD_pol_dom"/>
</dbReference>
<evidence type="ECO:0000256" key="12">
    <source>
        <dbReference type="ARBA" id="ARBA00022840"/>
    </source>
</evidence>
<evidence type="ECO:0000256" key="8">
    <source>
        <dbReference type="ARBA" id="ARBA00022741"/>
    </source>
</evidence>
<evidence type="ECO:0000259" key="21">
    <source>
        <dbReference type="PROSITE" id="PS50160"/>
    </source>
</evidence>
<dbReference type="InterPro" id="IPR052171">
    <property type="entry name" value="NHEJ_LigD"/>
</dbReference>
<gene>
    <name evidence="22" type="ORF">J2Z56_001779</name>
    <name evidence="23" type="ORF">J2Z57_001902</name>
</gene>
<dbReference type="InterPro" id="IPR014144">
    <property type="entry name" value="LigD_PE_domain"/>
</dbReference>
<keyword evidence="4" id="KW-0808">Transferase</keyword>
<dbReference type="NCBIfam" id="TIGR02778">
    <property type="entry name" value="ligD_pol"/>
    <property type="match status" value="1"/>
</dbReference>
<keyword evidence="5" id="KW-0548">Nucleotidyltransferase</keyword>
<accession>A0A9X1CC41</accession>
<evidence type="ECO:0000256" key="19">
    <source>
        <dbReference type="ARBA" id="ARBA00029943"/>
    </source>
</evidence>
<dbReference type="GO" id="GO:0003887">
    <property type="term" value="F:DNA-directed DNA polymerase activity"/>
    <property type="evidence" value="ECO:0007669"/>
    <property type="project" value="UniProtKB-KW"/>
</dbReference>
<evidence type="ECO:0000256" key="10">
    <source>
        <dbReference type="ARBA" id="ARBA00022801"/>
    </source>
</evidence>
<dbReference type="GO" id="GO:0003677">
    <property type="term" value="F:DNA binding"/>
    <property type="evidence" value="ECO:0007669"/>
    <property type="project" value="UniProtKB-KW"/>
</dbReference>
<evidence type="ECO:0000313" key="22">
    <source>
        <dbReference type="EMBL" id="MBP1839855.1"/>
    </source>
</evidence>
<evidence type="ECO:0000256" key="17">
    <source>
        <dbReference type="ARBA" id="ARBA00023211"/>
    </source>
</evidence>
<proteinExistence type="predicted"/>
<keyword evidence="12" id="KW-0067">ATP-binding</keyword>
<feature type="domain" description="ATP-dependent DNA ligase family profile" evidence="21">
    <location>
        <begin position="283"/>
        <end position="374"/>
    </location>
</feature>
<keyword evidence="16" id="KW-0234">DNA repair</keyword>
<dbReference type="InterPro" id="IPR014146">
    <property type="entry name" value="LigD_ligase_dom"/>
</dbReference>
<evidence type="ECO:0000256" key="2">
    <source>
        <dbReference type="ARBA" id="ARBA00012727"/>
    </source>
</evidence>
<dbReference type="Pfam" id="PF01068">
    <property type="entry name" value="DNA_ligase_A_M"/>
    <property type="match status" value="1"/>
</dbReference>
<dbReference type="Pfam" id="PF21686">
    <property type="entry name" value="LigD_Prim-Pol"/>
    <property type="match status" value="1"/>
</dbReference>
<dbReference type="Gene3D" id="3.30.1490.70">
    <property type="match status" value="1"/>
</dbReference>
<comment type="caution">
    <text evidence="22">The sequence shown here is derived from an EMBL/GenBank/DDBJ whole genome shotgun (WGS) entry which is preliminary data.</text>
</comment>
<dbReference type="NCBIfam" id="TIGR02777">
    <property type="entry name" value="LigD_PE_dom"/>
    <property type="match status" value="1"/>
</dbReference>
<keyword evidence="18" id="KW-0511">Multifunctional enzyme</keyword>
<evidence type="ECO:0000256" key="16">
    <source>
        <dbReference type="ARBA" id="ARBA00023204"/>
    </source>
</evidence>
<evidence type="ECO:0000256" key="9">
    <source>
        <dbReference type="ARBA" id="ARBA00022763"/>
    </source>
</evidence>
<dbReference type="OrthoDB" id="9802472at2"/>
<evidence type="ECO:0000256" key="13">
    <source>
        <dbReference type="ARBA" id="ARBA00022932"/>
    </source>
</evidence>
<keyword evidence="13" id="KW-0239">DNA-directed DNA polymerase</keyword>
<dbReference type="Proteomes" id="UP001231587">
    <property type="component" value="Unassembled WGS sequence"/>
</dbReference>
<dbReference type="Gene3D" id="3.90.920.10">
    <property type="entry name" value="DNA primase, PRIM domain"/>
    <property type="match status" value="1"/>
</dbReference>
<evidence type="ECO:0000256" key="11">
    <source>
        <dbReference type="ARBA" id="ARBA00022839"/>
    </source>
</evidence>
<dbReference type="PROSITE" id="PS00333">
    <property type="entry name" value="DNA_LIGASE_A2"/>
    <property type="match status" value="1"/>
</dbReference>
<dbReference type="EC" id="6.5.1.1" evidence="2"/>
<keyword evidence="25" id="KW-1185">Reference proteome</keyword>
<dbReference type="InterPro" id="IPR012310">
    <property type="entry name" value="DNA_ligase_ATP-dep_cent"/>
</dbReference>
<keyword evidence="15" id="KW-0233">DNA recombination</keyword>
<dbReference type="InterPro" id="IPR016059">
    <property type="entry name" value="DNA_ligase_ATP-dep_CS"/>
</dbReference>
<protein>
    <recommendedName>
        <fullName evidence="2">DNA ligase (ATP)</fullName>
        <ecNumber evidence="2">6.5.1.1</ecNumber>
    </recommendedName>
    <alternativeName>
        <fullName evidence="19">NHEJ DNA polymerase</fullName>
    </alternativeName>
</protein>
<dbReference type="NCBIfam" id="TIGR02776">
    <property type="entry name" value="NHEJ_ligase_prk"/>
    <property type="match status" value="1"/>
</dbReference>
<dbReference type="Gene3D" id="3.30.470.30">
    <property type="entry name" value="DNA ligase/mRNA capping enzyme"/>
    <property type="match status" value="1"/>
</dbReference>